<protein>
    <recommendedName>
        <fullName evidence="6">C2H2-type domain-containing protein</fullName>
    </recommendedName>
</protein>
<dbReference type="Pfam" id="PF04959">
    <property type="entry name" value="ARS2"/>
    <property type="match status" value="1"/>
</dbReference>
<feature type="compositionally biased region" description="Basic and acidic residues" evidence="5">
    <location>
        <begin position="686"/>
        <end position="699"/>
    </location>
</feature>
<feature type="compositionally biased region" description="Basic and acidic residues" evidence="5">
    <location>
        <begin position="1"/>
        <end position="25"/>
    </location>
</feature>
<evidence type="ECO:0000313" key="8">
    <source>
        <dbReference type="Proteomes" id="UP001648503"/>
    </source>
</evidence>
<organism evidence="7 8">
    <name type="scientific">Batrachochytrium salamandrivorans</name>
    <dbReference type="NCBI Taxonomy" id="1357716"/>
    <lineage>
        <taxon>Eukaryota</taxon>
        <taxon>Fungi</taxon>
        <taxon>Fungi incertae sedis</taxon>
        <taxon>Chytridiomycota</taxon>
        <taxon>Chytridiomycota incertae sedis</taxon>
        <taxon>Chytridiomycetes</taxon>
        <taxon>Rhizophydiales</taxon>
        <taxon>Rhizophydiales incertae sedis</taxon>
        <taxon>Batrachochytrium</taxon>
    </lineage>
</organism>
<dbReference type="InterPro" id="IPR035979">
    <property type="entry name" value="RBD_domain_sf"/>
</dbReference>
<dbReference type="PROSITE" id="PS50157">
    <property type="entry name" value="ZINC_FINGER_C2H2_2"/>
    <property type="match status" value="1"/>
</dbReference>
<dbReference type="Pfam" id="PF12066">
    <property type="entry name" value="SERRATE_Ars2_N"/>
    <property type="match status" value="1"/>
</dbReference>
<keyword evidence="8" id="KW-1185">Reference proteome</keyword>
<feature type="compositionally biased region" description="Basic and acidic residues" evidence="5">
    <location>
        <begin position="661"/>
        <end position="678"/>
    </location>
</feature>
<dbReference type="Proteomes" id="UP001648503">
    <property type="component" value="Unassembled WGS sequence"/>
</dbReference>
<dbReference type="PANTHER" id="PTHR13165">
    <property type="entry name" value="ARSENITE-RESISTANCE PROTEIN 2"/>
    <property type="match status" value="1"/>
</dbReference>
<dbReference type="EMBL" id="JAFCIX010000116">
    <property type="protein sequence ID" value="KAH6598059.1"/>
    <property type="molecule type" value="Genomic_DNA"/>
</dbReference>
<keyword evidence="4" id="KW-0479">Metal-binding</keyword>
<comment type="similarity">
    <text evidence="2">Belongs to the ARS2 family.</text>
</comment>
<dbReference type="CDD" id="cd00590">
    <property type="entry name" value="RRM_SF"/>
    <property type="match status" value="1"/>
</dbReference>
<comment type="caution">
    <text evidence="7">The sequence shown here is derived from an EMBL/GenBank/DDBJ whole genome shotgun (WGS) entry which is preliminary data.</text>
</comment>
<evidence type="ECO:0000313" key="7">
    <source>
        <dbReference type="EMBL" id="KAH6598059.1"/>
    </source>
</evidence>
<comment type="subcellular location">
    <subcellularLocation>
        <location evidence="1">Nucleus</location>
    </subcellularLocation>
</comment>
<feature type="compositionally biased region" description="Basic and acidic residues" evidence="5">
    <location>
        <begin position="733"/>
        <end position="747"/>
    </location>
</feature>
<dbReference type="InterPro" id="IPR039727">
    <property type="entry name" value="SE/Ars2"/>
</dbReference>
<dbReference type="Gene3D" id="3.30.70.330">
    <property type="match status" value="1"/>
</dbReference>
<feature type="compositionally biased region" description="Basic and acidic residues" evidence="5">
    <location>
        <begin position="36"/>
        <end position="51"/>
    </location>
</feature>
<keyword evidence="3" id="KW-0539">Nucleus</keyword>
<evidence type="ECO:0000256" key="1">
    <source>
        <dbReference type="ARBA" id="ARBA00004123"/>
    </source>
</evidence>
<feature type="domain" description="C2H2-type" evidence="6">
    <location>
        <begin position="565"/>
        <end position="593"/>
    </location>
</feature>
<dbReference type="InterPro" id="IPR007042">
    <property type="entry name" value="SERRATE/Ars2_C"/>
</dbReference>
<evidence type="ECO:0000259" key="6">
    <source>
        <dbReference type="PROSITE" id="PS50157"/>
    </source>
</evidence>
<evidence type="ECO:0000256" key="5">
    <source>
        <dbReference type="SAM" id="MobiDB-lite"/>
    </source>
</evidence>
<dbReference type="SUPFAM" id="SSF54928">
    <property type="entry name" value="RNA-binding domain, RBD"/>
    <property type="match status" value="1"/>
</dbReference>
<dbReference type="InterPro" id="IPR012677">
    <property type="entry name" value="Nucleotide-bd_a/b_plait_sf"/>
</dbReference>
<sequence>MDSFGRDDRRRSRRDRSPDDYPDSKRNRRSMSPRNGSDRRGQDISYDRDPSYRGAAPLENRQDPLKLDYLVTYPQFVLFTRGAHARTHGRNSVLTQEELDRKYENYRESFLRKQNEKLFKAHKDQEWFREKYHPVDSAIFMATVHLQRANLFTRFNTLLASGKFDSLSFDEPATAIAEGASGDTFSIKTGEDTVTDGLDDTKPDIMSTDMKEEDPESLTKMDQDRNDMEAVVDESAGTLPVRHDAAVKASTTTSTAAHMTSSTDATHTDVVNESALFIKGVSLSTKRSDIIEVCQKVDGFKYLALTDPRVDKKMSRLGWVVFEDSTDLSKALEILDNTTAGGQTIHLAINQTVVKRQHALPMEMCRPERLLQDLELAKKLAIVLDSECKFLEGMGLPVVEAYLDSRYGLFEPYSKAEPIVEEEVDGEVQEENDTLQVESIKRRLDLYVEYMRQVHCYDYYSGVEAATPEDFIRRTMVHMRRPYVASKDASLDTTTVGGMLGGSGGPTTWTARRDNFMARLDQRIQIRLAPPTEGPLLVKMGGKPVEDDVEVYLGTNISKEAESKFRCALCSKLFKGDDYARKHIRGKHAGPVEEIIAELTFFNTFALDCNKLDMSRQPLNIVGGMMAANNGHGIMGMNAWMPPYGGGLGVGLVGDRTGGYDREREYRGGGDRDRRDGGRVWSGMDYPRDEFGRRMDYGGDRNGGGSNVRPIIRRPDLRPMIPSRVPPPSQSGRRPDSRQIRTYHDLDAPASGDIELKYD</sequence>
<evidence type="ECO:0000256" key="2">
    <source>
        <dbReference type="ARBA" id="ARBA00005407"/>
    </source>
</evidence>
<keyword evidence="4" id="KW-0862">Zinc</keyword>
<name>A0ABQ8FJL3_9FUNG</name>
<keyword evidence="4" id="KW-0863">Zinc-finger</keyword>
<reference evidence="7 8" key="1">
    <citation type="submission" date="2021-02" db="EMBL/GenBank/DDBJ databases">
        <title>Variation within the Batrachochytrium salamandrivorans European outbreak.</title>
        <authorList>
            <person name="Kelly M."/>
            <person name="Pasmans F."/>
            <person name="Shea T.P."/>
            <person name="Munoz J.F."/>
            <person name="Carranza S."/>
            <person name="Cuomo C.A."/>
            <person name="Martel A."/>
        </authorList>
    </citation>
    <scope>NUCLEOTIDE SEQUENCE [LARGE SCALE GENOMIC DNA]</scope>
    <source>
        <strain evidence="7 8">AMFP18/2</strain>
    </source>
</reference>
<dbReference type="PANTHER" id="PTHR13165:SF0">
    <property type="entry name" value="SERRATE RNA EFFECTOR MOLECULE HOMOLOG"/>
    <property type="match status" value="1"/>
</dbReference>
<evidence type="ECO:0000256" key="4">
    <source>
        <dbReference type="PROSITE-ProRule" id="PRU00042"/>
    </source>
</evidence>
<dbReference type="InterPro" id="IPR021933">
    <property type="entry name" value="SERRATE/Ars2_N"/>
</dbReference>
<feature type="region of interest" description="Disordered" evidence="5">
    <location>
        <begin position="1"/>
        <end position="59"/>
    </location>
</feature>
<proteinExistence type="inferred from homology"/>
<accession>A0ABQ8FJL3</accession>
<dbReference type="PROSITE" id="PS00028">
    <property type="entry name" value="ZINC_FINGER_C2H2_1"/>
    <property type="match status" value="1"/>
</dbReference>
<dbReference type="InterPro" id="IPR013087">
    <property type="entry name" value="Znf_C2H2_type"/>
</dbReference>
<feature type="region of interest" description="Disordered" evidence="5">
    <location>
        <begin position="661"/>
        <end position="759"/>
    </location>
</feature>
<evidence type="ECO:0000256" key="3">
    <source>
        <dbReference type="ARBA" id="ARBA00023242"/>
    </source>
</evidence>
<gene>
    <name evidence="7" type="ORF">BASA50_003942</name>
</gene>